<sequence>MTDPSDEVHWFKLLNNSKKNQNYIMFAPPPDNNSRDFQTTVWVSSSVDHHDHWDVHTAAPIYASVFELTITSNGIPTLQKTEAKSPTPGGFIVKTGPDFPETDSNGNAYVLGFGKTDGATKKVAPCASRVAKKEQSITVKPVIQLHFFPSDAKSGDFIDFKETIHIGTGHVNFSDHLDATLCYALHRSKDESGAHAEWTMAYTKEPPV</sequence>
<accession>A0A1R3S0U5</accession>
<dbReference type="Proteomes" id="UP000188318">
    <property type="component" value="Unassembled WGS sequence"/>
</dbReference>
<dbReference type="STRING" id="602072.A0A1R3S0U5"/>
<evidence type="ECO:0000313" key="1">
    <source>
        <dbReference type="EMBL" id="OOG00322.1"/>
    </source>
</evidence>
<gene>
    <name evidence="1" type="ORF">ASPCADRAFT_502662</name>
</gene>
<dbReference type="AlphaFoldDB" id="A0A1R3S0U5"/>
<dbReference type="OrthoDB" id="4477880at2759"/>
<proteinExistence type="predicted"/>
<dbReference type="VEuPathDB" id="FungiDB:ASPCADRAFT_502662"/>
<evidence type="ECO:0000313" key="2">
    <source>
        <dbReference type="Proteomes" id="UP000188318"/>
    </source>
</evidence>
<name>A0A1R3S0U5_ASPC5</name>
<organism evidence="1 2">
    <name type="scientific">Aspergillus carbonarius (strain ITEM 5010)</name>
    <dbReference type="NCBI Taxonomy" id="602072"/>
    <lineage>
        <taxon>Eukaryota</taxon>
        <taxon>Fungi</taxon>
        <taxon>Dikarya</taxon>
        <taxon>Ascomycota</taxon>
        <taxon>Pezizomycotina</taxon>
        <taxon>Eurotiomycetes</taxon>
        <taxon>Eurotiomycetidae</taxon>
        <taxon>Eurotiales</taxon>
        <taxon>Aspergillaceae</taxon>
        <taxon>Aspergillus</taxon>
        <taxon>Aspergillus subgen. Circumdati</taxon>
    </lineage>
</organism>
<dbReference type="EMBL" id="KV907493">
    <property type="protein sequence ID" value="OOG00322.1"/>
    <property type="molecule type" value="Genomic_DNA"/>
</dbReference>
<protein>
    <submittedName>
        <fullName evidence="1">Uncharacterized protein</fullName>
    </submittedName>
</protein>
<keyword evidence="2" id="KW-1185">Reference proteome</keyword>
<reference evidence="2" key="1">
    <citation type="journal article" date="2017" name="Genome Biol.">
        <title>Comparative genomics reveals high biological diversity and specific adaptations in the industrially and medically important fungal genus Aspergillus.</title>
        <authorList>
            <person name="de Vries R.P."/>
            <person name="Riley R."/>
            <person name="Wiebenga A."/>
            <person name="Aguilar-Osorio G."/>
            <person name="Amillis S."/>
            <person name="Uchima C.A."/>
            <person name="Anderluh G."/>
            <person name="Asadollahi M."/>
            <person name="Askin M."/>
            <person name="Barry K."/>
            <person name="Battaglia E."/>
            <person name="Bayram O."/>
            <person name="Benocci T."/>
            <person name="Braus-Stromeyer S.A."/>
            <person name="Caldana C."/>
            <person name="Canovas D."/>
            <person name="Cerqueira G.C."/>
            <person name="Chen F."/>
            <person name="Chen W."/>
            <person name="Choi C."/>
            <person name="Clum A."/>
            <person name="Dos Santos R.A."/>
            <person name="Damasio A.R."/>
            <person name="Diallinas G."/>
            <person name="Emri T."/>
            <person name="Fekete E."/>
            <person name="Flipphi M."/>
            <person name="Freyberg S."/>
            <person name="Gallo A."/>
            <person name="Gournas C."/>
            <person name="Habgood R."/>
            <person name="Hainaut M."/>
            <person name="Harispe M.L."/>
            <person name="Henrissat B."/>
            <person name="Hilden K.S."/>
            <person name="Hope R."/>
            <person name="Hossain A."/>
            <person name="Karabika E."/>
            <person name="Karaffa L."/>
            <person name="Karanyi Z."/>
            <person name="Krasevec N."/>
            <person name="Kuo A."/>
            <person name="Kusch H."/>
            <person name="LaButti K."/>
            <person name="Lagendijk E.L."/>
            <person name="Lapidus A."/>
            <person name="Levasseur A."/>
            <person name="Lindquist E."/>
            <person name="Lipzen A."/>
            <person name="Logrieco A.F."/>
            <person name="MacCabe A."/>
            <person name="Maekelae M.R."/>
            <person name="Malavazi I."/>
            <person name="Melin P."/>
            <person name="Meyer V."/>
            <person name="Mielnichuk N."/>
            <person name="Miskei M."/>
            <person name="Molnar A.P."/>
            <person name="Mule G."/>
            <person name="Ngan C.Y."/>
            <person name="Orejas M."/>
            <person name="Orosz E."/>
            <person name="Ouedraogo J.P."/>
            <person name="Overkamp K.M."/>
            <person name="Park H.-S."/>
            <person name="Perrone G."/>
            <person name="Piumi F."/>
            <person name="Punt P.J."/>
            <person name="Ram A.F."/>
            <person name="Ramon A."/>
            <person name="Rauscher S."/>
            <person name="Record E."/>
            <person name="Riano-Pachon D.M."/>
            <person name="Robert V."/>
            <person name="Roehrig J."/>
            <person name="Ruller R."/>
            <person name="Salamov A."/>
            <person name="Salih N.S."/>
            <person name="Samson R.A."/>
            <person name="Sandor E."/>
            <person name="Sanguinetti M."/>
            <person name="Schuetze T."/>
            <person name="Sepcic K."/>
            <person name="Shelest E."/>
            <person name="Sherlock G."/>
            <person name="Sophianopoulou V."/>
            <person name="Squina F.M."/>
            <person name="Sun H."/>
            <person name="Susca A."/>
            <person name="Todd R.B."/>
            <person name="Tsang A."/>
            <person name="Unkles S.E."/>
            <person name="van de Wiele N."/>
            <person name="van Rossen-Uffink D."/>
            <person name="Oliveira J.V."/>
            <person name="Vesth T.C."/>
            <person name="Visser J."/>
            <person name="Yu J.-H."/>
            <person name="Zhou M."/>
            <person name="Andersen M.R."/>
            <person name="Archer D.B."/>
            <person name="Baker S.E."/>
            <person name="Benoit I."/>
            <person name="Brakhage A.A."/>
            <person name="Braus G.H."/>
            <person name="Fischer R."/>
            <person name="Frisvad J.C."/>
            <person name="Goldman G.H."/>
            <person name="Houbraken J."/>
            <person name="Oakley B."/>
            <person name="Pocsi I."/>
            <person name="Scazzocchio C."/>
            <person name="Seiboth B."/>
            <person name="vanKuyk P.A."/>
            <person name="Wortman J."/>
            <person name="Dyer P.S."/>
            <person name="Grigoriev I.V."/>
        </authorList>
    </citation>
    <scope>NUCLEOTIDE SEQUENCE [LARGE SCALE GENOMIC DNA]</scope>
    <source>
        <strain evidence="2">ITEM 5010</strain>
    </source>
</reference>